<keyword evidence="1" id="KW-0472">Membrane</keyword>
<dbReference type="InterPro" id="IPR007313">
    <property type="entry name" value="FxsA"/>
</dbReference>
<dbReference type="GO" id="GO:0016020">
    <property type="term" value="C:membrane"/>
    <property type="evidence" value="ECO:0007669"/>
    <property type="project" value="InterPro"/>
</dbReference>
<evidence type="ECO:0000313" key="2">
    <source>
        <dbReference type="EMBL" id="GGY09857.1"/>
    </source>
</evidence>
<dbReference type="Proteomes" id="UP000645257">
    <property type="component" value="Unassembled WGS sequence"/>
</dbReference>
<proteinExistence type="predicted"/>
<comment type="caution">
    <text evidence="2">The sequence shown here is derived from an EMBL/GenBank/DDBJ whole genome shotgun (WGS) entry which is preliminary data.</text>
</comment>
<feature type="transmembrane region" description="Helical" evidence="1">
    <location>
        <begin position="53"/>
        <end position="74"/>
    </location>
</feature>
<keyword evidence="1" id="KW-1133">Transmembrane helix</keyword>
<dbReference type="Pfam" id="PF04186">
    <property type="entry name" value="FxsA"/>
    <property type="match status" value="1"/>
</dbReference>
<feature type="transmembrane region" description="Helical" evidence="1">
    <location>
        <begin position="26"/>
        <end position="46"/>
    </location>
</feature>
<accession>A0A918P161</accession>
<dbReference type="AlphaFoldDB" id="A0A918P161"/>
<dbReference type="PANTHER" id="PTHR35335">
    <property type="entry name" value="UPF0716 PROTEIN FXSA"/>
    <property type="match status" value="1"/>
</dbReference>
<dbReference type="PANTHER" id="PTHR35335:SF1">
    <property type="entry name" value="UPF0716 PROTEIN FXSA"/>
    <property type="match status" value="1"/>
</dbReference>
<sequence>MKAFLILLMLYPFAEIAALVTLAGHIGGGGVMLYILLSALLGIFMLRNQKIGALMTLGSLMNNGPEISLYSLLWPLRYTLAGVLFIVPGVISEIAAILLLLPLKGPKIAMAARPAPVQADDIIEGEYHRVDEPADPNRRLH</sequence>
<name>A0A918P161_9NEIS</name>
<reference evidence="2" key="2">
    <citation type="submission" date="2020-09" db="EMBL/GenBank/DDBJ databases">
        <authorList>
            <person name="Sun Q."/>
            <person name="Kim S."/>
        </authorList>
    </citation>
    <scope>NUCLEOTIDE SEQUENCE</scope>
    <source>
        <strain evidence="2">KCTC 32182</strain>
    </source>
</reference>
<dbReference type="EMBL" id="BMYX01000004">
    <property type="protein sequence ID" value="GGY09857.1"/>
    <property type="molecule type" value="Genomic_DNA"/>
</dbReference>
<evidence type="ECO:0000256" key="1">
    <source>
        <dbReference type="SAM" id="Phobius"/>
    </source>
</evidence>
<gene>
    <name evidence="2" type="primary">fxsA</name>
    <name evidence="2" type="ORF">GCM10011289_10940</name>
</gene>
<feature type="transmembrane region" description="Helical" evidence="1">
    <location>
        <begin position="80"/>
        <end position="103"/>
    </location>
</feature>
<keyword evidence="3" id="KW-1185">Reference proteome</keyword>
<organism evidence="2 3">
    <name type="scientific">Paludibacterium paludis</name>
    <dbReference type="NCBI Taxonomy" id="1225769"/>
    <lineage>
        <taxon>Bacteria</taxon>
        <taxon>Pseudomonadati</taxon>
        <taxon>Pseudomonadota</taxon>
        <taxon>Betaproteobacteria</taxon>
        <taxon>Neisseriales</taxon>
        <taxon>Chromobacteriaceae</taxon>
        <taxon>Paludibacterium</taxon>
    </lineage>
</organism>
<reference evidence="2" key="1">
    <citation type="journal article" date="2014" name="Int. J. Syst. Evol. Microbiol.">
        <title>Complete genome sequence of Corynebacterium casei LMG S-19264T (=DSM 44701T), isolated from a smear-ripened cheese.</title>
        <authorList>
            <consortium name="US DOE Joint Genome Institute (JGI-PGF)"/>
            <person name="Walter F."/>
            <person name="Albersmeier A."/>
            <person name="Kalinowski J."/>
            <person name="Ruckert C."/>
        </authorList>
    </citation>
    <scope>NUCLEOTIDE SEQUENCE</scope>
    <source>
        <strain evidence="2">KCTC 32182</strain>
    </source>
</reference>
<keyword evidence="1" id="KW-0812">Transmembrane</keyword>
<protein>
    <submittedName>
        <fullName evidence="2">Membrane protein FxsA</fullName>
    </submittedName>
</protein>
<dbReference type="NCBIfam" id="NF008528">
    <property type="entry name" value="PRK11463.1-2"/>
    <property type="match status" value="1"/>
</dbReference>
<evidence type="ECO:0000313" key="3">
    <source>
        <dbReference type="Proteomes" id="UP000645257"/>
    </source>
</evidence>